<proteinExistence type="inferred from homology"/>
<dbReference type="Pfam" id="PF04548">
    <property type="entry name" value="AIG1"/>
    <property type="match status" value="3"/>
</dbReference>
<evidence type="ECO:0000256" key="2">
    <source>
        <dbReference type="ARBA" id="ARBA00022741"/>
    </source>
</evidence>
<feature type="coiled-coil region" evidence="4">
    <location>
        <begin position="420"/>
        <end position="454"/>
    </location>
</feature>
<gene>
    <name evidence="6" type="ORF">F7725_002501</name>
</gene>
<keyword evidence="4" id="KW-0175">Coiled coil</keyword>
<keyword evidence="7" id="KW-1185">Reference proteome</keyword>
<reference evidence="6 7" key="1">
    <citation type="submission" date="2020-03" db="EMBL/GenBank/DDBJ databases">
        <title>Dissostichus mawsoni Genome sequencing and assembly.</title>
        <authorList>
            <person name="Park H."/>
        </authorList>
    </citation>
    <scope>NUCLEOTIDE SEQUENCE [LARGE SCALE GENOMIC DNA]</scope>
    <source>
        <strain evidence="6">DM0001</strain>
        <tissue evidence="6">Muscle</tissue>
    </source>
</reference>
<dbReference type="InterPro" id="IPR006703">
    <property type="entry name" value="G_AIG1"/>
</dbReference>
<dbReference type="EMBL" id="JAAKFY010000018">
    <property type="protein sequence ID" value="KAF3843652.1"/>
    <property type="molecule type" value="Genomic_DNA"/>
</dbReference>
<comment type="similarity">
    <text evidence="1">Belongs to the TRAFAC class TrmE-Era-EngA-EngB-Septin-like GTPase superfamily. AIG1/Toc34/Toc159-like paraseptin GTPase family. IAN subfamily.</text>
</comment>
<evidence type="ECO:0000256" key="4">
    <source>
        <dbReference type="SAM" id="Coils"/>
    </source>
</evidence>
<protein>
    <recommendedName>
        <fullName evidence="5">AIG1-type G domain-containing protein</fullName>
    </recommendedName>
</protein>
<dbReference type="Gene3D" id="3.40.50.300">
    <property type="entry name" value="P-loop containing nucleotide triphosphate hydrolases"/>
    <property type="match status" value="3"/>
</dbReference>
<feature type="domain" description="AIG1-type G" evidence="5">
    <location>
        <begin position="459"/>
        <end position="534"/>
    </location>
</feature>
<dbReference type="InterPro" id="IPR045058">
    <property type="entry name" value="GIMA/IAN/Toc"/>
</dbReference>
<dbReference type="PANTHER" id="PTHR10903:SF188">
    <property type="entry name" value="GTPASE IMAP FAMILY MEMBER 2-LIKE-RELATED"/>
    <property type="match status" value="1"/>
</dbReference>
<evidence type="ECO:0000256" key="1">
    <source>
        <dbReference type="ARBA" id="ARBA00008535"/>
    </source>
</evidence>
<dbReference type="GO" id="GO:0005525">
    <property type="term" value="F:GTP binding"/>
    <property type="evidence" value="ECO:0007669"/>
    <property type="project" value="UniProtKB-KW"/>
</dbReference>
<evidence type="ECO:0000256" key="3">
    <source>
        <dbReference type="ARBA" id="ARBA00023134"/>
    </source>
</evidence>
<dbReference type="OrthoDB" id="8954335at2759"/>
<accession>A0A7J5Y2J1</accession>
<comment type="caution">
    <text evidence="6">The sequence shown here is derived from an EMBL/GenBank/DDBJ whole genome shotgun (WGS) entry which is preliminary data.</text>
</comment>
<sequence>MSSPITADTFTQVHLFKYIALSLSSFSNSVFSFSVSELRVVLLGNSWAERSSVGNFILGETVFNTEREPDRCLRFSGQVKGKEIVLINTPDLLHPNITQWKLSQHVKDCVKLSDPGPHVFLLVLQPEHFTENHKLRLCRVLQLFSDQSFDHSLVLISPPKEGSSGFNENVMQHPPLQDMIRMCRYRYLRQNLDHSELLTRLGQTAKENNGEHVSCDVFEDAGLIMAPKSAHIKPALNLVLCERRVAGKTSAAEAILGQRELPSVSNSSECVKHQGEVCGRRVSLVELPALCGKPQEEVMEESFSCISLCDPEGVHAFILVLPVGPLTDEDKGEIETLQNTFGSRGNYFTLILSTVESDPTAPAVVNFLKKNKDIQELRQSFGGRHVVLNIQDQWQIPELLDAVQEMRGTGSRSFTKDMFTKAQMEKVVELENTNRRLKDELQDVKKKSQEGDDDESQNRECLRMVLIGKNGSGKSATGNTILGEKYFKSTVSSKSVTKFCKIITGKIDGRPVAVVDTPVCLTGHFPMMMFKRRW</sequence>
<evidence type="ECO:0000313" key="7">
    <source>
        <dbReference type="Proteomes" id="UP000518266"/>
    </source>
</evidence>
<dbReference type="SUPFAM" id="SSF52540">
    <property type="entry name" value="P-loop containing nucleoside triphosphate hydrolases"/>
    <property type="match status" value="3"/>
</dbReference>
<dbReference type="AlphaFoldDB" id="A0A7J5Y2J1"/>
<evidence type="ECO:0000313" key="6">
    <source>
        <dbReference type="EMBL" id="KAF3843652.1"/>
    </source>
</evidence>
<keyword evidence="2" id="KW-0547">Nucleotide-binding</keyword>
<dbReference type="InterPro" id="IPR027417">
    <property type="entry name" value="P-loop_NTPase"/>
</dbReference>
<name>A0A7J5Y2J1_DISMA</name>
<dbReference type="PROSITE" id="PS51720">
    <property type="entry name" value="G_AIG1"/>
    <property type="match status" value="1"/>
</dbReference>
<organism evidence="6 7">
    <name type="scientific">Dissostichus mawsoni</name>
    <name type="common">Antarctic cod</name>
    <dbReference type="NCBI Taxonomy" id="36200"/>
    <lineage>
        <taxon>Eukaryota</taxon>
        <taxon>Metazoa</taxon>
        <taxon>Chordata</taxon>
        <taxon>Craniata</taxon>
        <taxon>Vertebrata</taxon>
        <taxon>Euteleostomi</taxon>
        <taxon>Actinopterygii</taxon>
        <taxon>Neopterygii</taxon>
        <taxon>Teleostei</taxon>
        <taxon>Neoteleostei</taxon>
        <taxon>Acanthomorphata</taxon>
        <taxon>Eupercaria</taxon>
        <taxon>Perciformes</taxon>
        <taxon>Notothenioidei</taxon>
        <taxon>Nototheniidae</taxon>
        <taxon>Dissostichus</taxon>
    </lineage>
</organism>
<keyword evidence="3" id="KW-0342">GTP-binding</keyword>
<dbReference type="PANTHER" id="PTHR10903">
    <property type="entry name" value="GTPASE, IMAP FAMILY MEMBER-RELATED"/>
    <property type="match status" value="1"/>
</dbReference>
<evidence type="ECO:0000259" key="5">
    <source>
        <dbReference type="PROSITE" id="PS51720"/>
    </source>
</evidence>
<dbReference type="Proteomes" id="UP000518266">
    <property type="component" value="Unassembled WGS sequence"/>
</dbReference>